<name>A0A1I5FJR4_9PSEU</name>
<feature type="domain" description="AMP-dependent synthetase/ligase" evidence="1">
    <location>
        <begin position="13"/>
        <end position="356"/>
    </location>
</feature>
<evidence type="ECO:0000259" key="2">
    <source>
        <dbReference type="Pfam" id="PF13193"/>
    </source>
</evidence>
<dbReference type="EMBL" id="FOUP01000011">
    <property type="protein sequence ID" value="SFO24007.1"/>
    <property type="molecule type" value="Genomic_DNA"/>
</dbReference>
<dbReference type="Gene3D" id="3.30.300.30">
    <property type="match status" value="1"/>
</dbReference>
<evidence type="ECO:0000313" key="6">
    <source>
        <dbReference type="Proteomes" id="UP000270697"/>
    </source>
</evidence>
<dbReference type="EMBL" id="RBXX01000002">
    <property type="protein sequence ID" value="RKT82195.1"/>
    <property type="molecule type" value="Genomic_DNA"/>
</dbReference>
<organism evidence="4 5">
    <name type="scientific">Saccharopolyspora antimicrobica</name>
    <dbReference type="NCBI Taxonomy" id="455193"/>
    <lineage>
        <taxon>Bacteria</taxon>
        <taxon>Bacillati</taxon>
        <taxon>Actinomycetota</taxon>
        <taxon>Actinomycetes</taxon>
        <taxon>Pseudonocardiales</taxon>
        <taxon>Pseudonocardiaceae</taxon>
        <taxon>Saccharopolyspora</taxon>
    </lineage>
</organism>
<dbReference type="PANTHER" id="PTHR45527">
    <property type="entry name" value="NONRIBOSOMAL PEPTIDE SYNTHETASE"/>
    <property type="match status" value="1"/>
</dbReference>
<dbReference type="InterPro" id="IPR025110">
    <property type="entry name" value="AMP-bd_C"/>
</dbReference>
<dbReference type="InterPro" id="IPR000873">
    <property type="entry name" value="AMP-dep_synth/lig_dom"/>
</dbReference>
<gene>
    <name evidence="3" type="ORF">ATL45_0439</name>
    <name evidence="4" type="ORF">SAMN05421805_111111</name>
</gene>
<dbReference type="Pfam" id="PF13193">
    <property type="entry name" value="AMP-binding_C"/>
    <property type="match status" value="1"/>
</dbReference>
<dbReference type="PROSITE" id="PS00455">
    <property type="entry name" value="AMP_BINDING"/>
    <property type="match status" value="1"/>
</dbReference>
<evidence type="ECO:0000313" key="5">
    <source>
        <dbReference type="Proteomes" id="UP000199398"/>
    </source>
</evidence>
<reference evidence="4 5" key="1">
    <citation type="submission" date="2016-10" db="EMBL/GenBank/DDBJ databases">
        <authorList>
            <person name="de Groot N.N."/>
        </authorList>
    </citation>
    <scope>NUCLEOTIDE SEQUENCE [LARGE SCALE GENOMIC DNA]</scope>
    <source>
        <strain evidence="4 5">CPCC 201259</strain>
    </source>
</reference>
<dbReference type="InterPro" id="IPR045851">
    <property type="entry name" value="AMP-bd_C_sf"/>
</dbReference>
<dbReference type="RefSeq" id="WP_093156189.1">
    <property type="nucleotide sequence ID" value="NZ_FOUP01000011.1"/>
</dbReference>
<dbReference type="PRINTS" id="PR00154">
    <property type="entry name" value="AMPBINDING"/>
</dbReference>
<accession>A0A1I5FJR4</accession>
<dbReference type="GO" id="GO:0031177">
    <property type="term" value="F:phosphopantetheine binding"/>
    <property type="evidence" value="ECO:0007669"/>
    <property type="project" value="TreeGrafter"/>
</dbReference>
<dbReference type="GO" id="GO:0044550">
    <property type="term" value="P:secondary metabolite biosynthetic process"/>
    <property type="evidence" value="ECO:0007669"/>
    <property type="project" value="TreeGrafter"/>
</dbReference>
<dbReference type="GO" id="GO:0043041">
    <property type="term" value="P:amino acid activation for nonribosomal peptide biosynthetic process"/>
    <property type="evidence" value="ECO:0007669"/>
    <property type="project" value="TreeGrafter"/>
</dbReference>
<dbReference type="Gene3D" id="3.40.50.12780">
    <property type="entry name" value="N-terminal domain of ligase-like"/>
    <property type="match status" value="1"/>
</dbReference>
<dbReference type="InterPro" id="IPR020459">
    <property type="entry name" value="AMP-binding"/>
</dbReference>
<dbReference type="SUPFAM" id="SSF56801">
    <property type="entry name" value="Acetyl-CoA synthetase-like"/>
    <property type="match status" value="1"/>
</dbReference>
<proteinExistence type="predicted"/>
<sequence length="512" mass="55094">MTDKTTMYDWFAASVAANGSGIALEVAGRALTYAELADLAEGIAGAIIDRNGGAVPARVGLLAARSVAAYAGYLAVQRLGAAVIPLNPSFPAVRNTAIAEEAGLDLVLVQDDLDAEFPVPVLRLEENGFGPQRELPEPAAGPEDLAYILFTSGSTGRPKGVRLQHRNVTAYLEHVIARYEVGPGDRLSQTFDLTFDPSVYDMFTAWGAGATLVVPTRNDVLSPVRFVERNRITHWNSVPSVISLAARLRALKPGTMPTLRWSLFCGEPLTLQQARAWQAAAPNSVLENIYGPTEMTVTCTEYRLPQDPAQWPSPANGTVPIGTAYPHLEHLVLDEDGRPADTGELCLRGPQRFPGYVDPASNTGRFVRFDGDVAEVYDGSEPLTDAHWYRTGDRVAVAQGQLVHLGRLDHQLKIRGYRVELGEIEAALRDQPGVADAVVLAVQGEDGETQLAAAYTGAVVDDEVLVEALARRLPGYMVPRTVVAFEIFPLNPNGKIDRKALGGSLAATAGRR</sequence>
<dbReference type="InterPro" id="IPR020845">
    <property type="entry name" value="AMP-binding_CS"/>
</dbReference>
<keyword evidence="6" id="KW-1185">Reference proteome</keyword>
<evidence type="ECO:0000313" key="4">
    <source>
        <dbReference type="EMBL" id="SFO24007.1"/>
    </source>
</evidence>
<evidence type="ECO:0000313" key="3">
    <source>
        <dbReference type="EMBL" id="RKT82195.1"/>
    </source>
</evidence>
<dbReference type="NCBIfam" id="TIGR01733">
    <property type="entry name" value="AA-adenyl-dom"/>
    <property type="match status" value="1"/>
</dbReference>
<dbReference type="Proteomes" id="UP000199398">
    <property type="component" value="Unassembled WGS sequence"/>
</dbReference>
<feature type="domain" description="AMP-binding enzyme C-terminal" evidence="2">
    <location>
        <begin position="423"/>
        <end position="495"/>
    </location>
</feature>
<dbReference type="InterPro" id="IPR042099">
    <property type="entry name" value="ANL_N_sf"/>
</dbReference>
<dbReference type="Proteomes" id="UP000270697">
    <property type="component" value="Unassembled WGS sequence"/>
</dbReference>
<dbReference type="InterPro" id="IPR010071">
    <property type="entry name" value="AA_adenyl_dom"/>
</dbReference>
<dbReference type="AlphaFoldDB" id="A0A1I5FJR4"/>
<protein>
    <submittedName>
        <fullName evidence="4">Amino acid adenylation domain-containing protein</fullName>
    </submittedName>
</protein>
<dbReference type="Pfam" id="PF00501">
    <property type="entry name" value="AMP-binding"/>
    <property type="match status" value="1"/>
</dbReference>
<dbReference type="OrthoDB" id="3243414at2"/>
<dbReference type="GO" id="GO:0005737">
    <property type="term" value="C:cytoplasm"/>
    <property type="evidence" value="ECO:0007669"/>
    <property type="project" value="TreeGrafter"/>
</dbReference>
<dbReference type="PANTHER" id="PTHR45527:SF1">
    <property type="entry name" value="FATTY ACID SYNTHASE"/>
    <property type="match status" value="1"/>
</dbReference>
<evidence type="ECO:0000259" key="1">
    <source>
        <dbReference type="Pfam" id="PF00501"/>
    </source>
</evidence>
<dbReference type="STRING" id="455193.SAMN05421805_111111"/>
<reference evidence="3 6" key="2">
    <citation type="submission" date="2018-10" db="EMBL/GenBank/DDBJ databases">
        <title>Sequencing the genomes of 1000 actinobacteria strains.</title>
        <authorList>
            <person name="Klenk H.-P."/>
        </authorList>
    </citation>
    <scope>NUCLEOTIDE SEQUENCE [LARGE SCALE GENOMIC DNA]</scope>
    <source>
        <strain evidence="3 6">DSM 45119</strain>
    </source>
</reference>